<gene>
    <name evidence="1" type="ORF">H7B90_23005</name>
</gene>
<dbReference type="EMBL" id="JACJVR010000088">
    <property type="protein sequence ID" value="MBB6694268.1"/>
    <property type="molecule type" value="Genomic_DNA"/>
</dbReference>
<proteinExistence type="predicted"/>
<reference evidence="1 2" key="1">
    <citation type="submission" date="2020-08" db="EMBL/GenBank/DDBJ databases">
        <title>Cohnella phylogeny.</title>
        <authorList>
            <person name="Dunlap C."/>
        </authorList>
    </citation>
    <scope>NUCLEOTIDE SEQUENCE [LARGE SCALE GENOMIC DNA]</scope>
    <source>
        <strain evidence="1 2">DSM 25239</strain>
    </source>
</reference>
<sequence>MLDSEGWKAESRKFFIGDMKKEMEGLRERFRLTEEQTNQIETILQWSYNSGFHTGMSCGRQLSFNDTIQAPLSYRPWQ</sequence>
<dbReference type="Proteomes" id="UP000553776">
    <property type="component" value="Unassembled WGS sequence"/>
</dbReference>
<accession>A0A841U5A7</accession>
<comment type="caution">
    <text evidence="1">The sequence shown here is derived from an EMBL/GenBank/DDBJ whole genome shotgun (WGS) entry which is preliminary data.</text>
</comment>
<name>A0A841U5A7_9BACL</name>
<keyword evidence="2" id="KW-1185">Reference proteome</keyword>
<dbReference type="AlphaFoldDB" id="A0A841U5A7"/>
<dbReference type="RefSeq" id="WP_185138240.1">
    <property type="nucleotide sequence ID" value="NZ_BORM01000016.1"/>
</dbReference>
<evidence type="ECO:0000313" key="1">
    <source>
        <dbReference type="EMBL" id="MBB6694268.1"/>
    </source>
</evidence>
<evidence type="ECO:0000313" key="2">
    <source>
        <dbReference type="Proteomes" id="UP000553776"/>
    </source>
</evidence>
<organism evidence="1 2">
    <name type="scientific">Cohnella xylanilytica</name>
    <dbReference type="NCBI Taxonomy" id="557555"/>
    <lineage>
        <taxon>Bacteria</taxon>
        <taxon>Bacillati</taxon>
        <taxon>Bacillota</taxon>
        <taxon>Bacilli</taxon>
        <taxon>Bacillales</taxon>
        <taxon>Paenibacillaceae</taxon>
        <taxon>Cohnella</taxon>
    </lineage>
</organism>
<protein>
    <submittedName>
        <fullName evidence="1">Uncharacterized protein</fullName>
    </submittedName>
</protein>